<feature type="region of interest" description="Disordered" evidence="2">
    <location>
        <begin position="44"/>
        <end position="81"/>
    </location>
</feature>
<evidence type="ECO:0000256" key="1">
    <source>
        <dbReference type="ARBA" id="ARBA00023054"/>
    </source>
</evidence>
<feature type="domain" description="CCDC174 alpha/beta GRSR" evidence="3">
    <location>
        <begin position="165"/>
        <end position="193"/>
    </location>
</feature>
<dbReference type="AlphaFoldDB" id="A0AAD5L7Z4"/>
<feature type="compositionally biased region" description="Pro residues" evidence="2">
    <location>
        <begin position="338"/>
        <end position="349"/>
    </location>
</feature>
<protein>
    <recommendedName>
        <fullName evidence="3">CCDC174 alpha/beta GRSR domain-containing protein</fullName>
    </recommendedName>
</protein>
<gene>
    <name evidence="4" type="ORF">GHT06_016764</name>
</gene>
<name>A0AAD5L7Z4_9CRUS</name>
<feature type="compositionally biased region" description="Polar residues" evidence="2">
    <location>
        <begin position="198"/>
        <end position="225"/>
    </location>
</feature>
<keyword evidence="5" id="KW-1185">Reference proteome</keyword>
<dbReference type="GO" id="GO:0005634">
    <property type="term" value="C:nucleus"/>
    <property type="evidence" value="ECO:0007669"/>
    <property type="project" value="TreeGrafter"/>
</dbReference>
<feature type="compositionally biased region" description="Polar residues" evidence="2">
    <location>
        <begin position="135"/>
        <end position="145"/>
    </location>
</feature>
<evidence type="ECO:0000259" key="3">
    <source>
        <dbReference type="Pfam" id="PF25449"/>
    </source>
</evidence>
<evidence type="ECO:0000313" key="5">
    <source>
        <dbReference type="Proteomes" id="UP000820818"/>
    </source>
</evidence>
<dbReference type="PANTHER" id="PTHR15885:SF1">
    <property type="entry name" value="COILED-COIL DOMAIN-CONTAINING PROTEIN 174"/>
    <property type="match status" value="1"/>
</dbReference>
<dbReference type="Pfam" id="PF25449">
    <property type="entry name" value="CCDC174_GRSR"/>
    <property type="match status" value="1"/>
</dbReference>
<feature type="region of interest" description="Disordered" evidence="2">
    <location>
        <begin position="196"/>
        <end position="229"/>
    </location>
</feature>
<feature type="compositionally biased region" description="Basic and acidic residues" evidence="2">
    <location>
        <begin position="564"/>
        <end position="575"/>
    </location>
</feature>
<evidence type="ECO:0000256" key="2">
    <source>
        <dbReference type="SAM" id="MobiDB-lite"/>
    </source>
</evidence>
<dbReference type="Pfam" id="PF13300">
    <property type="entry name" value="DUF4078"/>
    <property type="match status" value="1"/>
</dbReference>
<sequence length="575" mass="65328">MESELKKGPKKIEISSSSLVALKAELLSKQSQVQKVKQDGFQTIRNRSTKKTAAVKQNSGVEARAKRDEEQKEEDQPTLDKSRLILEEKAKLYERLSRDKALLDEETISEDQSFFLVDFQQKVVQHTITERRTQKVNSSKVQEETSSSDEAADKEYTAANPDEEWVDYVDSFGRTRRCLKKDLAVFQQRDAELIKQPVASSTSTPYGNFVASSEQNSSEDPQNISGLDEEARKRQRLLWEKEEEENRQKSKVHYQDILYQEARQHGVGFYSFSKDEEERAKQMEELERIRKQTETARAQTAQTSMDKQSALEARLKKVRDRKRQKLGLPPLKEQPKRLPIPPPAEPEAPPAVDSAKEAEDKMRKLAAGGLPQSAKIRPWDFGKEGVPIPKKPVMTQHSWIEKKREERKQEFAPPSAFTENDTSRPRKLAKHQESTTRSDPIMTEESIIAGLAFIRNSMQFPFPGTQPSSTNKCEEDIDEENDDNLMPPGETDEPQLSAPSSRWRSVPSRGAEIAPPPSMDYYSNSSSTTARRSVPSQRTNVSESFNAGISERKNVAGDNLSTGKEARHPKWDFSV</sequence>
<evidence type="ECO:0000313" key="4">
    <source>
        <dbReference type="EMBL" id="KAI9556970.1"/>
    </source>
</evidence>
<feature type="region of interest" description="Disordered" evidence="2">
    <location>
        <begin position="291"/>
        <end position="444"/>
    </location>
</feature>
<dbReference type="InterPro" id="IPR057464">
    <property type="entry name" value="CCDC174_GRSR"/>
</dbReference>
<feature type="compositionally biased region" description="Polar residues" evidence="2">
    <location>
        <begin position="521"/>
        <end position="547"/>
    </location>
</feature>
<feature type="compositionally biased region" description="Basic and acidic residues" evidence="2">
    <location>
        <begin position="63"/>
        <end position="81"/>
    </location>
</feature>
<feature type="region of interest" description="Disordered" evidence="2">
    <location>
        <begin position="459"/>
        <end position="575"/>
    </location>
</feature>
<dbReference type="Proteomes" id="UP000820818">
    <property type="component" value="Linkage Group LG6"/>
</dbReference>
<feature type="compositionally biased region" description="Basic and acidic residues" evidence="2">
    <location>
        <begin position="354"/>
        <end position="363"/>
    </location>
</feature>
<feature type="region of interest" description="Disordered" evidence="2">
    <location>
        <begin position="128"/>
        <end position="160"/>
    </location>
</feature>
<reference evidence="4 5" key="1">
    <citation type="submission" date="2022-05" db="EMBL/GenBank/DDBJ databases">
        <title>A multi-omics perspective on studying reproductive biology in Daphnia sinensis.</title>
        <authorList>
            <person name="Jia J."/>
        </authorList>
    </citation>
    <scope>NUCLEOTIDE SEQUENCE [LARGE SCALE GENOMIC DNA]</scope>
    <source>
        <strain evidence="4 5">WSL</strain>
    </source>
</reference>
<dbReference type="PANTHER" id="PTHR15885">
    <property type="entry name" value="COILED-COIL DOMAIN-CONTAINING PROTEIN 174"/>
    <property type="match status" value="1"/>
</dbReference>
<organism evidence="4 5">
    <name type="scientific">Daphnia sinensis</name>
    <dbReference type="NCBI Taxonomy" id="1820382"/>
    <lineage>
        <taxon>Eukaryota</taxon>
        <taxon>Metazoa</taxon>
        <taxon>Ecdysozoa</taxon>
        <taxon>Arthropoda</taxon>
        <taxon>Crustacea</taxon>
        <taxon>Branchiopoda</taxon>
        <taxon>Diplostraca</taxon>
        <taxon>Cladocera</taxon>
        <taxon>Anomopoda</taxon>
        <taxon>Daphniidae</taxon>
        <taxon>Daphnia</taxon>
        <taxon>Daphnia similis group</taxon>
    </lineage>
</organism>
<feature type="compositionally biased region" description="Basic residues" evidence="2">
    <location>
        <begin position="316"/>
        <end position="325"/>
    </location>
</feature>
<comment type="caution">
    <text evidence="4">The sequence shown here is derived from an EMBL/GenBank/DDBJ whole genome shotgun (WGS) entry which is preliminary data.</text>
</comment>
<proteinExistence type="predicted"/>
<feature type="compositionally biased region" description="Basic and acidic residues" evidence="2">
    <location>
        <begin position="399"/>
        <end position="410"/>
    </location>
</feature>
<keyword evidence="1" id="KW-0175">Coiled coil</keyword>
<accession>A0AAD5L7Z4</accession>
<dbReference type="InterPro" id="IPR025066">
    <property type="entry name" value="CCDC174-like"/>
</dbReference>
<dbReference type="EMBL" id="WJBH02000006">
    <property type="protein sequence ID" value="KAI9556970.1"/>
    <property type="molecule type" value="Genomic_DNA"/>
</dbReference>